<keyword evidence="1" id="KW-0732">Signal</keyword>
<dbReference type="OrthoDB" id="9815946at2"/>
<proteinExistence type="predicted"/>
<protein>
    <recommendedName>
        <fullName evidence="6">C4-dicarboxylate ABC transporter</fullName>
    </recommendedName>
</protein>
<organism evidence="3 4">
    <name type="scientific">Candidatus Dactylopiibacterium carminicum</name>
    <dbReference type="NCBI Taxonomy" id="857335"/>
    <lineage>
        <taxon>Bacteria</taxon>
        <taxon>Pseudomonadati</taxon>
        <taxon>Pseudomonadota</taxon>
        <taxon>Betaproteobacteria</taxon>
        <taxon>Rhodocyclales</taxon>
        <taxon>Rhodocyclaceae</taxon>
        <taxon>Candidatus Dactylopiibacterium</taxon>
    </lineage>
</organism>
<comment type="caution">
    <text evidence="3">The sequence shown here is derived from an EMBL/GenBank/DDBJ whole genome shotgun (WGS) entry which is preliminary data.</text>
</comment>
<evidence type="ECO:0000256" key="1">
    <source>
        <dbReference type="ARBA" id="ARBA00022729"/>
    </source>
</evidence>
<dbReference type="EMBL" id="NMRN01000004">
    <property type="protein sequence ID" value="PAS94808.1"/>
    <property type="molecule type" value="Genomic_DNA"/>
</dbReference>
<sequence>MELRVADIHNDDHPAVRALRSMAERLRERSNGRIVLKVMSGGAFGAEKEALAQLKRGGLDMTRVMVSQLNQDCPATVVPGMPFLFRSIEHMQRAMDGKPGQDILASCAPGGYVGLAFYDSGARSIYATRPVRSLADVRGMKLRVPQSDLWIAIAKAMGAQPTPMSIDEIVTGARMGLVDAAENNLPSYQGFKHNELFQ</sequence>
<gene>
    <name evidence="2" type="ORF">BGI27_03710</name>
    <name evidence="3" type="ORF">CGU29_02595</name>
</gene>
<dbReference type="GO" id="GO:0055085">
    <property type="term" value="P:transmembrane transport"/>
    <property type="evidence" value="ECO:0007669"/>
    <property type="project" value="InterPro"/>
</dbReference>
<evidence type="ECO:0000313" key="2">
    <source>
        <dbReference type="EMBL" id="KAF7600172.1"/>
    </source>
</evidence>
<dbReference type="InterPro" id="IPR038404">
    <property type="entry name" value="TRAP_DctP_sf"/>
</dbReference>
<dbReference type="AlphaFoldDB" id="A0A272EXG3"/>
<dbReference type="Proteomes" id="UP000623509">
    <property type="component" value="Unassembled WGS sequence"/>
</dbReference>
<accession>A0A272EXG3</accession>
<dbReference type="Pfam" id="PF03480">
    <property type="entry name" value="DctP"/>
    <property type="match status" value="1"/>
</dbReference>
<dbReference type="InterPro" id="IPR018389">
    <property type="entry name" value="DctP_fam"/>
</dbReference>
<name>A0A272EXG3_9RHOO</name>
<dbReference type="Gene3D" id="3.40.190.170">
    <property type="entry name" value="Bacterial extracellular solute-binding protein, family 7"/>
    <property type="match status" value="1"/>
</dbReference>
<dbReference type="PANTHER" id="PTHR33376">
    <property type="match status" value="1"/>
</dbReference>
<reference evidence="2 5" key="1">
    <citation type="submission" date="2016-08" db="EMBL/GenBank/DDBJ databases">
        <title>Candidatus Dactylopiibacterium carminicum genome sequence.</title>
        <authorList>
            <person name="Ramirez-Puebla S.T."/>
            <person name="Ormeno-Orrillo E."/>
            <person name="Vera-Ponce De Leon A."/>
            <person name="Luis L."/>
            <person name="Sanchez-Flores A."/>
            <person name="Monica R."/>
            <person name="Martinez-Romero E."/>
        </authorList>
    </citation>
    <scope>NUCLEOTIDE SEQUENCE [LARGE SCALE GENOMIC DNA]</scope>
    <source>
        <strain evidence="2">END1</strain>
    </source>
</reference>
<evidence type="ECO:0000313" key="5">
    <source>
        <dbReference type="Proteomes" id="UP000623509"/>
    </source>
</evidence>
<evidence type="ECO:0000313" key="4">
    <source>
        <dbReference type="Proteomes" id="UP000216107"/>
    </source>
</evidence>
<dbReference type="NCBIfam" id="NF037995">
    <property type="entry name" value="TRAP_S1"/>
    <property type="match status" value="1"/>
</dbReference>
<reference evidence="3 4" key="2">
    <citation type="submission" date="2017-07" db="EMBL/GenBank/DDBJ databases">
        <title>Candidatus Dactylopiibacterium carminicum, a nitrogen-fixing symbiont of the cochineal insect Dactylopius coccus and Dactylopius opuntiae (Hemiptera: Coccoidea: Dactylopiidae).</title>
        <authorList>
            <person name="Vera A."/>
        </authorList>
    </citation>
    <scope>NUCLEOTIDE SEQUENCE [LARGE SCALE GENOMIC DNA]</scope>
    <source>
        <strain evidence="3 4">NFDCM</strain>
    </source>
</reference>
<evidence type="ECO:0008006" key="6">
    <source>
        <dbReference type="Google" id="ProtNLM"/>
    </source>
</evidence>
<dbReference type="EMBL" id="MDUX01000008">
    <property type="protein sequence ID" value="KAF7600172.1"/>
    <property type="molecule type" value="Genomic_DNA"/>
</dbReference>
<keyword evidence="5" id="KW-1185">Reference proteome</keyword>
<evidence type="ECO:0000313" key="3">
    <source>
        <dbReference type="EMBL" id="PAS94808.1"/>
    </source>
</evidence>
<dbReference type="Proteomes" id="UP000216107">
    <property type="component" value="Unassembled WGS sequence"/>
</dbReference>
<dbReference type="GO" id="GO:0030246">
    <property type="term" value="F:carbohydrate binding"/>
    <property type="evidence" value="ECO:0007669"/>
    <property type="project" value="TreeGrafter"/>
</dbReference>
<dbReference type="PANTHER" id="PTHR33376:SF2">
    <property type="entry name" value="DICARBOXYLATE-BINDING PERIPLASMIC PROTEIN"/>
    <property type="match status" value="1"/>
</dbReference>